<dbReference type="Pfam" id="PF12732">
    <property type="entry name" value="YtxH"/>
    <property type="match status" value="1"/>
</dbReference>
<dbReference type="InterPro" id="IPR052928">
    <property type="entry name" value="Desiccation-related_membrane"/>
</dbReference>
<dbReference type="EMBL" id="CP051464">
    <property type="protein sequence ID" value="QJC95533.1"/>
    <property type="molecule type" value="Genomic_DNA"/>
</dbReference>
<accession>A0ABX6LYA5</accession>
<dbReference type="InterPro" id="IPR024623">
    <property type="entry name" value="YtxH"/>
</dbReference>
<evidence type="ECO:0000313" key="3">
    <source>
        <dbReference type="Proteomes" id="UP000501048"/>
    </source>
</evidence>
<gene>
    <name evidence="2" type="primary">yhaH</name>
    <name evidence="2" type="ORF">HC660_10560</name>
</gene>
<keyword evidence="1" id="KW-0472">Membrane</keyword>
<protein>
    <submittedName>
        <fullName evidence="2">Membrane protein YhaH</fullName>
    </submittedName>
</protein>
<proteinExistence type="predicted"/>
<dbReference type="PANTHER" id="PTHR35792:SF3">
    <property type="entry name" value="IG HYPOTHETICAL 17707"/>
    <property type="match status" value="1"/>
</dbReference>
<sequence>MEKSECIIFQEKNGVILMADGRSLLTGLFVGGIIGGAAVLLSAPSSGKQLREKIKTNCDSFEETIKRLKSDGVTLKDQLVKAAKESADVIKDVSGELQTSIKKWQEEIKPHQQDLQKEIADIEEKIKQLEKTLQN</sequence>
<keyword evidence="1" id="KW-0812">Transmembrane</keyword>
<keyword evidence="1" id="KW-1133">Transmembrane helix</keyword>
<dbReference type="Proteomes" id="UP000501048">
    <property type="component" value="Chromosome"/>
</dbReference>
<evidence type="ECO:0000256" key="1">
    <source>
        <dbReference type="SAM" id="Phobius"/>
    </source>
</evidence>
<feature type="transmembrane region" description="Helical" evidence="1">
    <location>
        <begin position="24"/>
        <end position="43"/>
    </location>
</feature>
<reference evidence="2 3" key="1">
    <citation type="submission" date="2020-04" db="EMBL/GenBank/DDBJ databases">
        <title>Plant growth promoting and environmental Bacillus: genomic and epigenetic comparison.</title>
        <authorList>
            <person name="Reva O.N."/>
            <person name="Lutz S."/>
            <person name="Ahrens C.H."/>
        </authorList>
    </citation>
    <scope>NUCLEOTIDE SEQUENCE [LARGE SCALE GENOMIC DNA]</scope>
    <source>
        <strain evidence="2 3">UCMB5075</strain>
    </source>
</reference>
<dbReference type="PANTHER" id="PTHR35792">
    <property type="entry name" value="GENERAL STRESS PROTEIN"/>
    <property type="match status" value="1"/>
</dbReference>
<organism evidence="2 3">
    <name type="scientific">Bacillus mojavensis</name>
    <dbReference type="NCBI Taxonomy" id="72360"/>
    <lineage>
        <taxon>Bacteria</taxon>
        <taxon>Bacillati</taxon>
        <taxon>Bacillota</taxon>
        <taxon>Bacilli</taxon>
        <taxon>Bacillales</taxon>
        <taxon>Bacillaceae</taxon>
        <taxon>Bacillus</taxon>
    </lineage>
</organism>
<name>A0ABX6LYA5_BACMO</name>
<dbReference type="InterPro" id="IPR036191">
    <property type="entry name" value="RRF_sf"/>
</dbReference>
<keyword evidence="3" id="KW-1185">Reference proteome</keyword>
<dbReference type="SUPFAM" id="SSF55194">
    <property type="entry name" value="Ribosome recycling factor, RRF"/>
    <property type="match status" value="1"/>
</dbReference>
<evidence type="ECO:0000313" key="2">
    <source>
        <dbReference type="EMBL" id="QJC95533.1"/>
    </source>
</evidence>